<keyword evidence="2" id="KW-1185">Reference proteome</keyword>
<dbReference type="AlphaFoldDB" id="A0A366DQ54"/>
<organism evidence="1 2">
    <name type="scientific">Nocardia puris</name>
    <dbReference type="NCBI Taxonomy" id="208602"/>
    <lineage>
        <taxon>Bacteria</taxon>
        <taxon>Bacillati</taxon>
        <taxon>Actinomycetota</taxon>
        <taxon>Actinomycetes</taxon>
        <taxon>Mycobacteriales</taxon>
        <taxon>Nocardiaceae</taxon>
        <taxon>Nocardia</taxon>
    </lineage>
</organism>
<accession>A0A366DQ54</accession>
<protein>
    <recommendedName>
        <fullName evidence="3">Bifunctional DNA primase/polymerase-like protein</fullName>
    </recommendedName>
</protein>
<gene>
    <name evidence="1" type="ORF">DFR74_10450</name>
</gene>
<reference evidence="1 2" key="1">
    <citation type="submission" date="2018-06" db="EMBL/GenBank/DDBJ databases">
        <title>Genomic Encyclopedia of Type Strains, Phase IV (KMG-IV): sequencing the most valuable type-strain genomes for metagenomic binning, comparative biology and taxonomic classification.</title>
        <authorList>
            <person name="Goeker M."/>
        </authorList>
    </citation>
    <scope>NUCLEOTIDE SEQUENCE [LARGE SCALE GENOMIC DNA]</scope>
    <source>
        <strain evidence="1 2">DSM 44599</strain>
    </source>
</reference>
<evidence type="ECO:0000313" key="2">
    <source>
        <dbReference type="Proteomes" id="UP000252586"/>
    </source>
</evidence>
<dbReference type="EMBL" id="QNRE01000004">
    <property type="protein sequence ID" value="RBO91348.1"/>
    <property type="molecule type" value="Genomic_DNA"/>
</dbReference>
<name>A0A366DQ54_9NOCA</name>
<comment type="caution">
    <text evidence="1">The sequence shown here is derived from an EMBL/GenBank/DDBJ whole genome shotgun (WGS) entry which is preliminary data.</text>
</comment>
<evidence type="ECO:0000313" key="1">
    <source>
        <dbReference type="EMBL" id="RBO91348.1"/>
    </source>
</evidence>
<dbReference type="STRING" id="1210090.GCA_001613185_00889"/>
<evidence type="ECO:0008006" key="3">
    <source>
        <dbReference type="Google" id="ProtNLM"/>
    </source>
</evidence>
<proteinExistence type="predicted"/>
<sequence>MLTPAPPPEIWSRRTTYEEVFGLRAGVDSRRWVITVPAGLRSGLGVVRMPADAGRDVRTWLHQNGVRPPIVANLVADTVAGQPERREWLFLAAASTADAALHSAFAALPTFATRQVRLFLADNVLLPTPRDPRQVWIDPPRGRSMPLLAALAEHIRDALKAVDHASASLASRAVR</sequence>
<dbReference type="Proteomes" id="UP000252586">
    <property type="component" value="Unassembled WGS sequence"/>
</dbReference>